<dbReference type="Pfam" id="PF01532">
    <property type="entry name" value="Glyco_hydro_47"/>
    <property type="match status" value="1"/>
</dbReference>
<dbReference type="GO" id="GO:0005975">
    <property type="term" value="P:carbohydrate metabolic process"/>
    <property type="evidence" value="ECO:0007669"/>
    <property type="project" value="InterPro"/>
</dbReference>
<dbReference type="GO" id="GO:0004571">
    <property type="term" value="F:mannosyl-oligosaccharide 1,2-alpha-mannosidase activity"/>
    <property type="evidence" value="ECO:0007669"/>
    <property type="project" value="InterPro"/>
</dbReference>
<accession>A0A8J1U051</accession>
<sequence>MATSGATILKIFCTFMLFNSDLAVKTFSKKEIRHNRDRVSRMFHYAYDGYMKYAYPYDELQPLTCDGHDTWGKYSLTLIDALDTLAIMGNYSEFRKVADLVIKNANFDVDMNVSVFETNIRIVGGLVSAHLMSKKAGIELEDGWPCSGPLLNLAENVARRLLPAFQTKTGMPYGTVNFRYGVPKGETTVTSTAGVGTFIVEFGALSKLTGDPVFLDTALRALKALWNTKSILGLVGNHIDVATGKWTALDAGIGGQVDSYFEYLVKGAILFKIPELMTMFKGYDIAIEKYLKRDDWYMWAHMTKGTISLPIFQSLDGYWPGLQSLIGDIEKGMKTILNYHQVWRQYGALPEFYSITKGEAHATREGYPLRPEMIESAMYLYQATKDPLLLQLGVDVLESIEQVTKTSCGYATIKNVRDHTLDNRMESFFLAETTKYLYLLFDHDNFIHNTGGHGDVINTPNGECIINAGGYVFNTEAHPIDPAALYCCSAEKKEQDKLLQEMHDEMDLLELLELTDSAALEKDKDKRSMEDRLRDIIGAYGFDDDYANFDDDEDVLDGADLVDDEEENINDEAEDIDATLNLYNKIVKNVKSDQIFKFKIQDGNFQTVTIDKLKTDDAVTDSPLNDNSNKNGDSVGSKDLDNEKAEEKRKQDGSIDKKHTAIDTSAIKQGVTIDDLKSKITKIIEDAKIVSPKESETPTSAIKPDADTSTIVNSNSKQAQSNPFQDISSLMSDMLQQLKKLSERDKTREMPEIFTCPAQPFHSRFSVGGEMFFEE</sequence>
<feature type="binding site" evidence="7">
    <location>
        <position position="475"/>
    </location>
    <ligand>
        <name>Ca(2+)</name>
        <dbReference type="ChEBI" id="CHEBI:29108"/>
    </ligand>
</feature>
<proteinExistence type="inferred from homology"/>
<dbReference type="PANTHER" id="PTHR45679">
    <property type="entry name" value="ER DEGRADATION-ENHANCING ALPHA-MANNOSIDASE-LIKE PROTEIN 2"/>
    <property type="match status" value="1"/>
</dbReference>
<dbReference type="GO" id="GO:0044322">
    <property type="term" value="C:endoplasmic reticulum quality control compartment"/>
    <property type="evidence" value="ECO:0007669"/>
    <property type="project" value="GOC"/>
</dbReference>
<feature type="compositionally biased region" description="Polar residues" evidence="9">
    <location>
        <begin position="622"/>
        <end position="634"/>
    </location>
</feature>
<dbReference type="SUPFAM" id="SSF48225">
    <property type="entry name" value="Seven-hairpin glycosidases"/>
    <property type="match status" value="1"/>
</dbReference>
<dbReference type="EC" id="3.2.1.-" evidence="8"/>
<evidence type="ECO:0000256" key="6">
    <source>
        <dbReference type="PIRSR" id="PIRSR601382-1"/>
    </source>
</evidence>
<organism evidence="11 12">
    <name type="scientific">Owenia fusiformis</name>
    <name type="common">Polychaete worm</name>
    <dbReference type="NCBI Taxonomy" id="6347"/>
    <lineage>
        <taxon>Eukaryota</taxon>
        <taxon>Metazoa</taxon>
        <taxon>Spiralia</taxon>
        <taxon>Lophotrochozoa</taxon>
        <taxon>Annelida</taxon>
        <taxon>Polychaeta</taxon>
        <taxon>Sedentaria</taxon>
        <taxon>Canalipalpata</taxon>
        <taxon>Sabellida</taxon>
        <taxon>Oweniida</taxon>
        <taxon>Oweniidae</taxon>
        <taxon>Owenia</taxon>
    </lineage>
</organism>
<keyword evidence="8" id="KW-0326">Glycosidase</keyword>
<dbReference type="PANTHER" id="PTHR45679:SF6">
    <property type="entry name" value="ER DEGRADATION-ENHANCING ALPHA-MANNOSIDASE-LIKE PROTEIN 2"/>
    <property type="match status" value="1"/>
</dbReference>
<feature type="signal peptide" evidence="10">
    <location>
        <begin position="1"/>
        <end position="23"/>
    </location>
</feature>
<keyword evidence="7" id="KW-0106">Calcium</keyword>
<dbReference type="Gene3D" id="1.50.10.10">
    <property type="match status" value="1"/>
</dbReference>
<evidence type="ECO:0000256" key="2">
    <source>
        <dbReference type="ARBA" id="ARBA00007658"/>
    </source>
</evidence>
<dbReference type="OrthoDB" id="8118055at2759"/>
<evidence type="ECO:0000256" key="5">
    <source>
        <dbReference type="ARBA" id="ARBA00054385"/>
    </source>
</evidence>
<evidence type="ECO:0000256" key="8">
    <source>
        <dbReference type="RuleBase" id="RU361193"/>
    </source>
</evidence>
<evidence type="ECO:0000256" key="7">
    <source>
        <dbReference type="PIRSR" id="PIRSR601382-2"/>
    </source>
</evidence>
<dbReference type="InterPro" id="IPR012341">
    <property type="entry name" value="6hp_glycosidase-like_sf"/>
</dbReference>
<evidence type="ECO:0000313" key="12">
    <source>
        <dbReference type="Proteomes" id="UP000749559"/>
    </source>
</evidence>
<feature type="compositionally biased region" description="Basic and acidic residues" evidence="9">
    <location>
        <begin position="636"/>
        <end position="657"/>
    </location>
</feature>
<comment type="function">
    <text evidence="5">Involved in the endoplasmic reticulum-associated degradation (ERAD) pathway that targets misfolded glycoproteins for degradation in an N-glycan-dependent manner. May initiate ERAD by promoting the first mannose trimming step of ERAD substrates, from Man9GlcNAc2 to Man8GlcNAc2. Seems to recognize and bind to exposed hydrophobic regions in target proteins.</text>
</comment>
<keyword evidence="4" id="KW-0325">Glycoprotein</keyword>
<keyword evidence="8" id="KW-0378">Hydrolase</keyword>
<evidence type="ECO:0000256" key="9">
    <source>
        <dbReference type="SAM" id="MobiDB-lite"/>
    </source>
</evidence>
<evidence type="ECO:0000256" key="1">
    <source>
        <dbReference type="ARBA" id="ARBA00004240"/>
    </source>
</evidence>
<comment type="cofactor">
    <cofactor evidence="7">
        <name>Ca(2+)</name>
        <dbReference type="ChEBI" id="CHEBI:29108"/>
    </cofactor>
</comment>
<dbReference type="PRINTS" id="PR00747">
    <property type="entry name" value="GLYHDRLASE47"/>
</dbReference>
<dbReference type="GO" id="GO:0005509">
    <property type="term" value="F:calcium ion binding"/>
    <property type="evidence" value="ECO:0007669"/>
    <property type="project" value="InterPro"/>
</dbReference>
<evidence type="ECO:0000256" key="4">
    <source>
        <dbReference type="ARBA" id="ARBA00023180"/>
    </source>
</evidence>
<dbReference type="Proteomes" id="UP000749559">
    <property type="component" value="Unassembled WGS sequence"/>
</dbReference>
<evidence type="ECO:0000256" key="10">
    <source>
        <dbReference type="SAM" id="SignalP"/>
    </source>
</evidence>
<feature type="compositionally biased region" description="Polar residues" evidence="9">
    <location>
        <begin position="707"/>
        <end position="723"/>
    </location>
</feature>
<keyword evidence="12" id="KW-1185">Reference proteome</keyword>
<dbReference type="GO" id="GO:1904154">
    <property type="term" value="P:positive regulation of retrograde protein transport, ER to cytosol"/>
    <property type="evidence" value="ECO:0007669"/>
    <property type="project" value="UniProtKB-ARBA"/>
</dbReference>
<dbReference type="InterPro" id="IPR001382">
    <property type="entry name" value="Glyco_hydro_47"/>
</dbReference>
<keyword evidence="3" id="KW-0256">Endoplasmic reticulum</keyword>
<evidence type="ECO:0000313" key="11">
    <source>
        <dbReference type="EMBL" id="CAH1785924.1"/>
    </source>
</evidence>
<dbReference type="FunFam" id="1.50.10.10:FF:000015">
    <property type="entry name" value="alpha-1,2-Mannosidase"/>
    <property type="match status" value="1"/>
</dbReference>
<protein>
    <recommendedName>
        <fullName evidence="8">alpha-1,2-Mannosidase</fullName>
        <ecNumber evidence="8">3.2.1.-</ecNumber>
    </recommendedName>
</protein>
<feature type="chain" id="PRO_5043534755" description="alpha-1,2-Mannosidase" evidence="10">
    <location>
        <begin position="24"/>
        <end position="775"/>
    </location>
</feature>
<keyword evidence="7" id="KW-0479">Metal-binding</keyword>
<feature type="active site" description="Proton donor" evidence="6">
    <location>
        <position position="117"/>
    </location>
</feature>
<dbReference type="GO" id="GO:0016020">
    <property type="term" value="C:membrane"/>
    <property type="evidence" value="ECO:0007669"/>
    <property type="project" value="InterPro"/>
</dbReference>
<dbReference type="InterPro" id="IPR036026">
    <property type="entry name" value="Seven-hairpin_glycosidases"/>
</dbReference>
<feature type="region of interest" description="Disordered" evidence="9">
    <location>
        <begin position="691"/>
        <end position="723"/>
    </location>
</feature>
<name>A0A8J1U051_OWEFU</name>
<dbReference type="GO" id="GO:1904380">
    <property type="term" value="P:endoplasmic reticulum mannose trimming"/>
    <property type="evidence" value="ECO:0007669"/>
    <property type="project" value="InterPro"/>
</dbReference>
<evidence type="ECO:0000256" key="3">
    <source>
        <dbReference type="ARBA" id="ARBA00022824"/>
    </source>
</evidence>
<feature type="active site" evidence="6">
    <location>
        <position position="372"/>
    </location>
</feature>
<comment type="caution">
    <text evidence="11">The sequence shown here is derived from an EMBL/GenBank/DDBJ whole genome shotgun (WGS) entry which is preliminary data.</text>
</comment>
<feature type="region of interest" description="Disordered" evidence="9">
    <location>
        <begin position="617"/>
        <end position="657"/>
    </location>
</feature>
<dbReference type="AlphaFoldDB" id="A0A8J1U051"/>
<feature type="active site" description="Proton donor" evidence="6">
    <location>
        <position position="351"/>
    </location>
</feature>
<comment type="similarity">
    <text evidence="2 8">Belongs to the glycosyl hydrolase 47 family.</text>
</comment>
<keyword evidence="10" id="KW-0732">Signal</keyword>
<comment type="subcellular location">
    <subcellularLocation>
        <location evidence="1">Endoplasmic reticulum</location>
    </subcellularLocation>
</comment>
<gene>
    <name evidence="11" type="ORF">OFUS_LOCUS11922</name>
</gene>
<dbReference type="EMBL" id="CAIIXF020000006">
    <property type="protein sequence ID" value="CAH1785924.1"/>
    <property type="molecule type" value="Genomic_DNA"/>
</dbReference>
<dbReference type="InterPro" id="IPR044674">
    <property type="entry name" value="EDEM1/2/3"/>
</dbReference>
<reference evidence="11" key="1">
    <citation type="submission" date="2022-03" db="EMBL/GenBank/DDBJ databases">
        <authorList>
            <person name="Martin C."/>
        </authorList>
    </citation>
    <scope>NUCLEOTIDE SEQUENCE</scope>
</reference>
<feature type="active site" evidence="6">
    <location>
        <position position="258"/>
    </location>
</feature>